<dbReference type="AlphaFoldDB" id="A0A5C3LZQ2"/>
<protein>
    <submittedName>
        <fullName evidence="1">Uncharacterized protein</fullName>
    </submittedName>
</protein>
<accession>A0A5C3LZQ2</accession>
<dbReference type="EMBL" id="ML213603">
    <property type="protein sequence ID" value="TFK38584.1"/>
    <property type="molecule type" value="Genomic_DNA"/>
</dbReference>
<reference evidence="1 2" key="1">
    <citation type="journal article" date="2019" name="Nat. Ecol. Evol.">
        <title>Megaphylogeny resolves global patterns of mushroom evolution.</title>
        <authorList>
            <person name="Varga T."/>
            <person name="Krizsan K."/>
            <person name="Foldi C."/>
            <person name="Dima B."/>
            <person name="Sanchez-Garcia M."/>
            <person name="Sanchez-Ramirez S."/>
            <person name="Szollosi G.J."/>
            <person name="Szarkandi J.G."/>
            <person name="Papp V."/>
            <person name="Albert L."/>
            <person name="Andreopoulos W."/>
            <person name="Angelini C."/>
            <person name="Antonin V."/>
            <person name="Barry K.W."/>
            <person name="Bougher N.L."/>
            <person name="Buchanan P."/>
            <person name="Buyck B."/>
            <person name="Bense V."/>
            <person name="Catcheside P."/>
            <person name="Chovatia M."/>
            <person name="Cooper J."/>
            <person name="Damon W."/>
            <person name="Desjardin D."/>
            <person name="Finy P."/>
            <person name="Geml J."/>
            <person name="Haridas S."/>
            <person name="Hughes K."/>
            <person name="Justo A."/>
            <person name="Karasinski D."/>
            <person name="Kautmanova I."/>
            <person name="Kiss B."/>
            <person name="Kocsube S."/>
            <person name="Kotiranta H."/>
            <person name="LaButti K.M."/>
            <person name="Lechner B.E."/>
            <person name="Liimatainen K."/>
            <person name="Lipzen A."/>
            <person name="Lukacs Z."/>
            <person name="Mihaltcheva S."/>
            <person name="Morgado L.N."/>
            <person name="Niskanen T."/>
            <person name="Noordeloos M.E."/>
            <person name="Ohm R.A."/>
            <person name="Ortiz-Santana B."/>
            <person name="Ovrebo C."/>
            <person name="Racz N."/>
            <person name="Riley R."/>
            <person name="Savchenko A."/>
            <person name="Shiryaev A."/>
            <person name="Soop K."/>
            <person name="Spirin V."/>
            <person name="Szebenyi C."/>
            <person name="Tomsovsky M."/>
            <person name="Tulloss R.E."/>
            <person name="Uehling J."/>
            <person name="Grigoriev I.V."/>
            <person name="Vagvolgyi C."/>
            <person name="Papp T."/>
            <person name="Martin F.M."/>
            <person name="Miettinen O."/>
            <person name="Hibbett D.S."/>
            <person name="Nagy L.G."/>
        </authorList>
    </citation>
    <scope>NUCLEOTIDE SEQUENCE [LARGE SCALE GENOMIC DNA]</scope>
    <source>
        <strain evidence="1 2">CBS 166.37</strain>
    </source>
</reference>
<name>A0A5C3LZQ2_9AGAR</name>
<evidence type="ECO:0000313" key="1">
    <source>
        <dbReference type="EMBL" id="TFK38584.1"/>
    </source>
</evidence>
<evidence type="ECO:0000313" key="2">
    <source>
        <dbReference type="Proteomes" id="UP000308652"/>
    </source>
</evidence>
<dbReference type="Proteomes" id="UP000308652">
    <property type="component" value="Unassembled WGS sequence"/>
</dbReference>
<organism evidence="1 2">
    <name type="scientific">Crucibulum laeve</name>
    <dbReference type="NCBI Taxonomy" id="68775"/>
    <lineage>
        <taxon>Eukaryota</taxon>
        <taxon>Fungi</taxon>
        <taxon>Dikarya</taxon>
        <taxon>Basidiomycota</taxon>
        <taxon>Agaricomycotina</taxon>
        <taxon>Agaricomycetes</taxon>
        <taxon>Agaricomycetidae</taxon>
        <taxon>Agaricales</taxon>
        <taxon>Agaricineae</taxon>
        <taxon>Nidulariaceae</taxon>
        <taxon>Crucibulum</taxon>
    </lineage>
</organism>
<proteinExistence type="predicted"/>
<sequence length="348" mass="39649">MSSITCEPRLQSLVNTRLLQEGPNAILVDELIFDSTDLEDTGYDEDSVEQIESLCAQVFENLTCFPYVKTLRLRFHYEFHRQLQPLVGTSTELRVQYTVLQALANNPRPDTLVNLEITGINTAPGDVCHKVFVSKAFQEFLLPTRALSLSFDSDPNFQSSDDEEPASFWSDIFPTFLFYTPIISSLELKCNDAANTSFINWQGYNIPYLNNLAFHGFMYVDTLERFVLQHKANLAYLTIDDCSILINNFEQIYKPRYWANVFRLLEQETELAELNVSPSIARSAGIYAGDGSVTYIEKMGYYIDFGDGIQLHSGRIQGEEDDMPALASFKRRVQLNPRGYQPGMLSRL</sequence>
<gene>
    <name evidence="1" type="ORF">BDQ12DRAFT_723415</name>
</gene>
<keyword evidence="2" id="KW-1185">Reference proteome</keyword>